<reference evidence="3 4" key="1">
    <citation type="journal article" date="2011" name="Stand. Genomic Sci.">
        <title>Complete genome sequence of Rhodospirillum rubrum type strain (S1).</title>
        <authorList>
            <person name="Munk A.C."/>
            <person name="Copeland A."/>
            <person name="Lucas S."/>
            <person name="Lapidus A."/>
            <person name="Del Rio T.G."/>
            <person name="Barry K."/>
            <person name="Detter J.C."/>
            <person name="Hammon N."/>
            <person name="Israni S."/>
            <person name="Pitluck S."/>
            <person name="Brettin T."/>
            <person name="Bruce D."/>
            <person name="Han C."/>
            <person name="Tapia R."/>
            <person name="Gilna P."/>
            <person name="Schmutz J."/>
            <person name="Larimer F."/>
            <person name="Land M."/>
            <person name="Kyrpides N.C."/>
            <person name="Mavromatis K."/>
            <person name="Richardson P."/>
            <person name="Rohde M."/>
            <person name="Goker M."/>
            <person name="Klenk H.P."/>
            <person name="Zhang Y."/>
            <person name="Roberts G.P."/>
            <person name="Reslewic S."/>
            <person name="Schwartz D.C."/>
        </authorList>
    </citation>
    <scope>NUCLEOTIDE SEQUENCE [LARGE SCALE GENOMIC DNA]</scope>
    <source>
        <strain evidence="4">ATCC 11170 / ATH 1.1.1 / DSM 467 / LMG 4362 / NCIMB 8255 / S1</strain>
    </source>
</reference>
<dbReference type="PATRIC" id="fig|269796.9.peg.3821"/>
<dbReference type="InterPro" id="IPR029046">
    <property type="entry name" value="LolA/LolB/LppX"/>
</dbReference>
<evidence type="ECO:0000256" key="1">
    <source>
        <dbReference type="ARBA" id="ARBA00022729"/>
    </source>
</evidence>
<dbReference type="InterPro" id="IPR004564">
    <property type="entry name" value="OM_lipoprot_carrier_LolA-like"/>
</dbReference>
<dbReference type="CDD" id="cd16325">
    <property type="entry name" value="LolA"/>
    <property type="match status" value="1"/>
</dbReference>
<dbReference type="PANTHER" id="PTHR35869">
    <property type="entry name" value="OUTER-MEMBRANE LIPOPROTEIN CARRIER PROTEIN"/>
    <property type="match status" value="1"/>
</dbReference>
<dbReference type="Gene3D" id="2.50.20.10">
    <property type="entry name" value="Lipoprotein localisation LolA/LolB/LppX"/>
    <property type="match status" value="1"/>
</dbReference>
<feature type="signal peptide" evidence="2">
    <location>
        <begin position="1"/>
        <end position="27"/>
    </location>
</feature>
<dbReference type="PhylomeDB" id="Q2RN03"/>
<keyword evidence="3" id="KW-0449">Lipoprotein</keyword>
<evidence type="ECO:0000313" key="4">
    <source>
        <dbReference type="Proteomes" id="UP000001929"/>
    </source>
</evidence>
<dbReference type="eggNOG" id="COG2834">
    <property type="taxonomic scope" value="Bacteria"/>
</dbReference>
<dbReference type="Proteomes" id="UP000001929">
    <property type="component" value="Chromosome"/>
</dbReference>
<dbReference type="AlphaFoldDB" id="Q2RN03"/>
<accession>Q2RN03</accession>
<dbReference type="EnsemblBacteria" id="ABC24492">
    <property type="protein sequence ID" value="ABC24492"/>
    <property type="gene ID" value="Rru_A3698"/>
</dbReference>
<keyword evidence="1 2" id="KW-0732">Signal</keyword>
<dbReference type="Pfam" id="PF03548">
    <property type="entry name" value="LolA"/>
    <property type="match status" value="1"/>
</dbReference>
<dbReference type="EMBL" id="CP000230">
    <property type="protein sequence ID" value="ABC24492.1"/>
    <property type="molecule type" value="Genomic_DNA"/>
</dbReference>
<dbReference type="RefSeq" id="WP_011391445.1">
    <property type="nucleotide sequence ID" value="NC_007643.1"/>
</dbReference>
<feature type="chain" id="PRO_5004214705" evidence="2">
    <location>
        <begin position="28"/>
        <end position="221"/>
    </location>
</feature>
<name>Q2RN03_RHORT</name>
<dbReference type="KEGG" id="rru:Rru_A3698"/>
<evidence type="ECO:0000313" key="3">
    <source>
        <dbReference type="EMBL" id="ABC24492.1"/>
    </source>
</evidence>
<organism evidence="3 4">
    <name type="scientific">Rhodospirillum rubrum (strain ATCC 11170 / ATH 1.1.1 / DSM 467 / LMG 4362 / NCIMB 8255 / S1)</name>
    <dbReference type="NCBI Taxonomy" id="269796"/>
    <lineage>
        <taxon>Bacteria</taxon>
        <taxon>Pseudomonadati</taxon>
        <taxon>Pseudomonadota</taxon>
        <taxon>Alphaproteobacteria</taxon>
        <taxon>Rhodospirillales</taxon>
        <taxon>Rhodospirillaceae</taxon>
        <taxon>Rhodospirillum</taxon>
    </lineage>
</organism>
<dbReference type="SUPFAM" id="SSF89392">
    <property type="entry name" value="Prokaryotic lipoproteins and lipoprotein localization factors"/>
    <property type="match status" value="1"/>
</dbReference>
<evidence type="ECO:0000256" key="2">
    <source>
        <dbReference type="SAM" id="SignalP"/>
    </source>
</evidence>
<keyword evidence="4" id="KW-1185">Reference proteome</keyword>
<dbReference type="STRING" id="269796.Rru_A3698"/>
<gene>
    <name evidence="3" type="ordered locus">Rru_A3698</name>
</gene>
<protein>
    <submittedName>
        <fullName evidence="3">Outer membrane lipoprotein carrier protein LolA</fullName>
    </submittedName>
</protein>
<proteinExistence type="predicted"/>
<sequence>MAPKSLFAALALFVALAVGLPAGPASAQEARSILPQLTQDQRAFVARVEGYLNGVRRVQARFLQVSSTGNYAEGTVSISRPNRMRLQYDPPADLLMVANGSQLVYYDRELDQVSYIGLDSTPLGVLLRDKIELSDPNITVTAYREAKGVVEIALVQTNDPGQGTLTLVFTTDPLELRQWRVLDAQNVEVSVSLFNPQVGLALDPKLFVFSEKAERPQRDSR</sequence>
<dbReference type="HOGENOM" id="CLU_055272_4_0_5"/>
<dbReference type="PANTHER" id="PTHR35869:SF1">
    <property type="entry name" value="OUTER-MEMBRANE LIPOPROTEIN CARRIER PROTEIN"/>
    <property type="match status" value="1"/>
</dbReference>